<accession>A0ABV0N5M7</accession>
<organism evidence="1 2">
    <name type="scientific">Goodea atripinnis</name>
    <dbReference type="NCBI Taxonomy" id="208336"/>
    <lineage>
        <taxon>Eukaryota</taxon>
        <taxon>Metazoa</taxon>
        <taxon>Chordata</taxon>
        <taxon>Craniata</taxon>
        <taxon>Vertebrata</taxon>
        <taxon>Euteleostomi</taxon>
        <taxon>Actinopterygii</taxon>
        <taxon>Neopterygii</taxon>
        <taxon>Teleostei</taxon>
        <taxon>Neoteleostei</taxon>
        <taxon>Acanthomorphata</taxon>
        <taxon>Ovalentaria</taxon>
        <taxon>Atherinomorphae</taxon>
        <taxon>Cyprinodontiformes</taxon>
        <taxon>Goodeidae</taxon>
        <taxon>Goodea</taxon>
    </lineage>
</organism>
<dbReference type="EMBL" id="JAHRIO010023519">
    <property type="protein sequence ID" value="MEQ2166361.1"/>
    <property type="molecule type" value="Genomic_DNA"/>
</dbReference>
<evidence type="ECO:0000313" key="2">
    <source>
        <dbReference type="Proteomes" id="UP001476798"/>
    </source>
</evidence>
<protein>
    <submittedName>
        <fullName evidence="1">Uncharacterized protein</fullName>
    </submittedName>
</protein>
<keyword evidence="2" id="KW-1185">Reference proteome</keyword>
<sequence>MERPELRQKSDLTGLEILELAGNAARNNKKTRTITCSWLSTTIRTTTSCWVESPSLSCMLSLYHISRHRNRLCSRWEEWKIEDEE</sequence>
<reference evidence="1 2" key="1">
    <citation type="submission" date="2021-06" db="EMBL/GenBank/DDBJ databases">
        <authorList>
            <person name="Palmer J.M."/>
        </authorList>
    </citation>
    <scope>NUCLEOTIDE SEQUENCE [LARGE SCALE GENOMIC DNA]</scope>
    <source>
        <strain evidence="1 2">GA_2019</strain>
        <tissue evidence="1">Muscle</tissue>
    </source>
</reference>
<proteinExistence type="predicted"/>
<gene>
    <name evidence="1" type="ORF">GOODEAATRI_027229</name>
</gene>
<name>A0ABV0N5M7_9TELE</name>
<dbReference type="Proteomes" id="UP001476798">
    <property type="component" value="Unassembled WGS sequence"/>
</dbReference>
<evidence type="ECO:0000313" key="1">
    <source>
        <dbReference type="EMBL" id="MEQ2166361.1"/>
    </source>
</evidence>
<comment type="caution">
    <text evidence="1">The sequence shown here is derived from an EMBL/GenBank/DDBJ whole genome shotgun (WGS) entry which is preliminary data.</text>
</comment>